<evidence type="ECO:0000313" key="3">
    <source>
        <dbReference type="EMBL" id="AKC88338.1"/>
    </source>
</evidence>
<dbReference type="Pfam" id="PF11453">
    <property type="entry name" value="DUF2950"/>
    <property type="match status" value="1"/>
</dbReference>
<keyword evidence="2" id="KW-0732">Signal</keyword>
<dbReference type="InterPro" id="IPR021556">
    <property type="entry name" value="DUF2950"/>
</dbReference>
<evidence type="ECO:0000256" key="1">
    <source>
        <dbReference type="SAM" id="MobiDB-lite"/>
    </source>
</evidence>
<gene>
    <name evidence="3" type="ORF">WQ53_10305</name>
</gene>
<feature type="compositionally biased region" description="Polar residues" evidence="1">
    <location>
        <begin position="283"/>
        <end position="295"/>
    </location>
</feature>
<evidence type="ECO:0000256" key="2">
    <source>
        <dbReference type="SAM" id="SignalP"/>
    </source>
</evidence>
<evidence type="ECO:0000313" key="4">
    <source>
        <dbReference type="Proteomes" id="UP000033067"/>
    </source>
</evidence>
<sequence length="295" mass="31751">MRHPILLSLLALALPLPALAQQAFPAPEDAAQALVDALGTDRADPARLETVLGKGWKDYVPADVERSDVQAFLDRYRERHAIEAAGADRAVLSVGTDPWTFPVPLAKGASGWSFDLKAGAEEIRARAIGRNELAAIDSALAYHDAQVEYASVDRDGDGVLEYAQKFVSTDGRHDGLYWAEDDDGHISPLGPLFGDATPQGDWHGYRFRILAAQGPSAPGGAYGYRLGEDMSRGFALVAWPAKYGETGIKSFIVSHDGEVFQKDLGPRGDQAASAMERFDPDDSWTTVPSRATAGN</sequence>
<dbReference type="PATRIC" id="fig|314722.6.peg.2217"/>
<protein>
    <recommendedName>
        <fullName evidence="5">DUF2950 domain-containing protein</fullName>
    </recommendedName>
</protein>
<name>A0A0E3Z482_9GAMM</name>
<evidence type="ECO:0008006" key="5">
    <source>
        <dbReference type="Google" id="ProtNLM"/>
    </source>
</evidence>
<feature type="region of interest" description="Disordered" evidence="1">
    <location>
        <begin position="263"/>
        <end position="295"/>
    </location>
</feature>
<dbReference type="KEGG" id="psuw:WQ53_10305"/>
<organism evidence="3 4">
    <name type="scientific">Pseudoxanthomonas suwonensis</name>
    <dbReference type="NCBI Taxonomy" id="314722"/>
    <lineage>
        <taxon>Bacteria</taxon>
        <taxon>Pseudomonadati</taxon>
        <taxon>Pseudomonadota</taxon>
        <taxon>Gammaproteobacteria</taxon>
        <taxon>Lysobacterales</taxon>
        <taxon>Lysobacteraceae</taxon>
        <taxon>Pseudoxanthomonas</taxon>
    </lineage>
</organism>
<keyword evidence="4" id="KW-1185">Reference proteome</keyword>
<feature type="signal peptide" evidence="2">
    <location>
        <begin position="1"/>
        <end position="20"/>
    </location>
</feature>
<proteinExistence type="predicted"/>
<dbReference type="AlphaFoldDB" id="A0A0E3Z482"/>
<dbReference type="EMBL" id="CP011144">
    <property type="protein sequence ID" value="AKC88338.1"/>
    <property type="molecule type" value="Genomic_DNA"/>
</dbReference>
<feature type="chain" id="PRO_5002416308" description="DUF2950 domain-containing protein" evidence="2">
    <location>
        <begin position="21"/>
        <end position="295"/>
    </location>
</feature>
<reference evidence="3 4" key="1">
    <citation type="journal article" date="2015" name="Genome Announc.">
        <title>Complete Genome Sequence of Pseudoxanthomonas suwonensis Strain J1, a Cellulose-Degrading Bacterium Isolated from Leaf- and Wood-Enriched Soil.</title>
        <authorList>
            <person name="Hou L."/>
            <person name="Jiang J."/>
            <person name="Xu Z."/>
            <person name="Zhou Y."/>
            <person name="Leung F.C."/>
        </authorList>
    </citation>
    <scope>NUCLEOTIDE SEQUENCE [LARGE SCALE GENOMIC DNA]</scope>
    <source>
        <strain evidence="3 4">J1</strain>
    </source>
</reference>
<dbReference type="Proteomes" id="UP000033067">
    <property type="component" value="Chromosome"/>
</dbReference>
<accession>A0A0E3Z482</accession>